<dbReference type="Proteomes" id="UP000306808">
    <property type="component" value="Unassembled WGS sequence"/>
</dbReference>
<keyword evidence="1" id="KW-1133">Transmembrane helix</keyword>
<dbReference type="CDD" id="cd07818">
    <property type="entry name" value="SRPBCC_1"/>
    <property type="match status" value="1"/>
</dbReference>
<reference evidence="2 3" key="1">
    <citation type="submission" date="2019-04" db="EMBL/GenBank/DDBJ databases">
        <title>Sphingobacterium olei sp. nov., isolated from oil-contaminated soil.</title>
        <authorList>
            <person name="Liu B."/>
        </authorList>
    </citation>
    <scope>NUCLEOTIDE SEQUENCE [LARGE SCALE GENOMIC DNA]</scope>
    <source>
        <strain evidence="2 3">HAL-9</strain>
    </source>
</reference>
<gene>
    <name evidence="2" type="ORF">FAZ15_15610</name>
</gene>
<protein>
    <submittedName>
        <fullName evidence="2">Polyketide cyclase</fullName>
    </submittedName>
</protein>
<dbReference type="InterPro" id="IPR023393">
    <property type="entry name" value="START-like_dom_sf"/>
</dbReference>
<dbReference type="SUPFAM" id="SSF55961">
    <property type="entry name" value="Bet v1-like"/>
    <property type="match status" value="1"/>
</dbReference>
<dbReference type="AlphaFoldDB" id="A0A4U0NKJ6"/>
<evidence type="ECO:0000313" key="2">
    <source>
        <dbReference type="EMBL" id="TJZ54889.1"/>
    </source>
</evidence>
<evidence type="ECO:0000313" key="3">
    <source>
        <dbReference type="Proteomes" id="UP000306808"/>
    </source>
</evidence>
<dbReference type="RefSeq" id="WP_136902248.1">
    <property type="nucleotide sequence ID" value="NZ_SUME01000006.1"/>
</dbReference>
<sequence>MKTLKYILFTLLGLVALVLIIALIMPKKFHAGSEIAINKPRQEVFDYVKLLRNQSNYDSWSIQDPNIQQTYSGTDGTVGFRYVWKSDKVGEGEQVITRIEEGHQMDTDLFFNGSKDVNKSILRVEELSPTQSKVIWKIDGKMPYPFNIIGLFFDMNKDFDKGLQNLKYILEKE</sequence>
<dbReference type="Gene3D" id="3.30.530.20">
    <property type="match status" value="1"/>
</dbReference>
<dbReference type="OrthoDB" id="9807923at2"/>
<comment type="caution">
    <text evidence="2">The sequence shown here is derived from an EMBL/GenBank/DDBJ whole genome shotgun (WGS) entry which is preliminary data.</text>
</comment>
<evidence type="ECO:0000256" key="1">
    <source>
        <dbReference type="SAM" id="Phobius"/>
    </source>
</evidence>
<name>A0A4U0NKJ6_9SPHI</name>
<proteinExistence type="predicted"/>
<keyword evidence="3" id="KW-1185">Reference proteome</keyword>
<keyword evidence="1" id="KW-0812">Transmembrane</keyword>
<keyword evidence="1" id="KW-0472">Membrane</keyword>
<dbReference type="EMBL" id="SUME01000006">
    <property type="protein sequence ID" value="TJZ54889.1"/>
    <property type="molecule type" value="Genomic_DNA"/>
</dbReference>
<organism evidence="2 3">
    <name type="scientific">Sphingobacterium olei</name>
    <dbReference type="NCBI Taxonomy" id="2571155"/>
    <lineage>
        <taxon>Bacteria</taxon>
        <taxon>Pseudomonadati</taxon>
        <taxon>Bacteroidota</taxon>
        <taxon>Sphingobacteriia</taxon>
        <taxon>Sphingobacteriales</taxon>
        <taxon>Sphingobacteriaceae</taxon>
        <taxon>Sphingobacterium</taxon>
    </lineage>
</organism>
<accession>A0A4U0NKJ6</accession>
<feature type="transmembrane region" description="Helical" evidence="1">
    <location>
        <begin position="6"/>
        <end position="25"/>
    </location>
</feature>